<reference evidence="2" key="1">
    <citation type="journal article" date="2021" name="Nat. Commun.">
        <title>Genetic determinants of endophytism in the Arabidopsis root mycobiome.</title>
        <authorList>
            <person name="Mesny F."/>
            <person name="Miyauchi S."/>
            <person name="Thiergart T."/>
            <person name="Pickel B."/>
            <person name="Atanasova L."/>
            <person name="Karlsson M."/>
            <person name="Huettel B."/>
            <person name="Barry K.W."/>
            <person name="Haridas S."/>
            <person name="Chen C."/>
            <person name="Bauer D."/>
            <person name="Andreopoulos W."/>
            <person name="Pangilinan J."/>
            <person name="LaButti K."/>
            <person name="Riley R."/>
            <person name="Lipzen A."/>
            <person name="Clum A."/>
            <person name="Drula E."/>
            <person name="Henrissat B."/>
            <person name="Kohler A."/>
            <person name="Grigoriev I.V."/>
            <person name="Martin F.M."/>
            <person name="Hacquard S."/>
        </authorList>
    </citation>
    <scope>NUCLEOTIDE SEQUENCE</scope>
    <source>
        <strain evidence="2">MPI-CAGE-CH-0230</strain>
    </source>
</reference>
<dbReference type="RefSeq" id="XP_046009095.1">
    <property type="nucleotide sequence ID" value="XM_046159155.1"/>
</dbReference>
<feature type="signal peptide" evidence="1">
    <location>
        <begin position="1"/>
        <end position="17"/>
    </location>
</feature>
<accession>A0A9P8XZA9</accession>
<sequence length="269" mass="27765">MIANTAVLFGLLGAAAAGTIPNAGVSRIVRDVATEAVGEISAASFSCGSLASGLSKADCDHMSNIGMAGQGVNSKSSSGKIWIGTDGANQFIFKNTGAGPPLTVIVWDFPAGDYEASFMNVRKPKIAYSLPNVGDSVTVSVGNGVSGAFSFLANHKTVLSQYGQIYNTWGEFTTGDYATVDVSRLVNTRGNPINIKVQKNGCVSNMDKCVFQCKNSALTFCGESGSYNLVNCENGSQSGASKGTWDGINPEGGCQGWSNGGKLEIGLVA</sequence>
<dbReference type="EMBL" id="JAGTJQ010000008">
    <property type="protein sequence ID" value="KAH7025878.1"/>
    <property type="molecule type" value="Genomic_DNA"/>
</dbReference>
<name>A0A9P8XZA9_9PEZI</name>
<dbReference type="Proteomes" id="UP000756346">
    <property type="component" value="Unassembled WGS sequence"/>
</dbReference>
<organism evidence="2 3">
    <name type="scientific">Microdochium trichocladiopsis</name>
    <dbReference type="NCBI Taxonomy" id="1682393"/>
    <lineage>
        <taxon>Eukaryota</taxon>
        <taxon>Fungi</taxon>
        <taxon>Dikarya</taxon>
        <taxon>Ascomycota</taxon>
        <taxon>Pezizomycotina</taxon>
        <taxon>Sordariomycetes</taxon>
        <taxon>Xylariomycetidae</taxon>
        <taxon>Xylariales</taxon>
        <taxon>Microdochiaceae</taxon>
        <taxon>Microdochium</taxon>
    </lineage>
</organism>
<evidence type="ECO:0000256" key="1">
    <source>
        <dbReference type="SAM" id="SignalP"/>
    </source>
</evidence>
<dbReference type="AlphaFoldDB" id="A0A9P8XZA9"/>
<proteinExistence type="predicted"/>
<dbReference type="OrthoDB" id="5320938at2759"/>
<gene>
    <name evidence="2" type="ORF">B0I36DRAFT_365527</name>
</gene>
<keyword evidence="3" id="KW-1185">Reference proteome</keyword>
<protein>
    <recommendedName>
        <fullName evidence="4">Effector 5</fullName>
    </recommendedName>
</protein>
<evidence type="ECO:0000313" key="3">
    <source>
        <dbReference type="Proteomes" id="UP000756346"/>
    </source>
</evidence>
<keyword evidence="1" id="KW-0732">Signal</keyword>
<dbReference type="GeneID" id="70188701"/>
<evidence type="ECO:0008006" key="4">
    <source>
        <dbReference type="Google" id="ProtNLM"/>
    </source>
</evidence>
<feature type="chain" id="PRO_5040405058" description="Effector 5" evidence="1">
    <location>
        <begin position="18"/>
        <end position="269"/>
    </location>
</feature>
<comment type="caution">
    <text evidence="2">The sequence shown here is derived from an EMBL/GenBank/DDBJ whole genome shotgun (WGS) entry which is preliminary data.</text>
</comment>
<evidence type="ECO:0000313" key="2">
    <source>
        <dbReference type="EMBL" id="KAH7025878.1"/>
    </source>
</evidence>